<dbReference type="InterPro" id="IPR036922">
    <property type="entry name" value="Rieske_2Fe-2S_sf"/>
</dbReference>
<keyword evidence="12" id="KW-0560">Oxidoreductase</keyword>
<organism evidence="24 25">
    <name type="scientific">Leucocoprinus birnbaumii</name>
    <dbReference type="NCBI Taxonomy" id="56174"/>
    <lineage>
        <taxon>Eukaryota</taxon>
        <taxon>Fungi</taxon>
        <taxon>Dikarya</taxon>
        <taxon>Basidiomycota</taxon>
        <taxon>Agaricomycotina</taxon>
        <taxon>Agaricomycetes</taxon>
        <taxon>Agaricomycetidae</taxon>
        <taxon>Agaricales</taxon>
        <taxon>Agaricineae</taxon>
        <taxon>Agaricaceae</taxon>
        <taxon>Leucocoprinus</taxon>
    </lineage>
</organism>
<dbReference type="SUPFAM" id="SSF50022">
    <property type="entry name" value="ISP domain"/>
    <property type="match status" value="1"/>
</dbReference>
<comment type="cofactor">
    <cofactor evidence="1">
        <name>siroheme</name>
        <dbReference type="ChEBI" id="CHEBI:60052"/>
    </cofactor>
</comment>
<evidence type="ECO:0000256" key="8">
    <source>
        <dbReference type="ARBA" id="ARBA00022630"/>
    </source>
</evidence>
<comment type="pathway">
    <text evidence="4">Nitrogen metabolism; nitrate reduction (assimilation).</text>
</comment>
<dbReference type="InterPro" id="IPR012748">
    <property type="entry name" value="Rieske-like_NirD"/>
</dbReference>
<gene>
    <name evidence="24" type="ORF">NP233_g9239</name>
</gene>
<keyword evidence="8" id="KW-0285">Flavoprotein</keyword>
<dbReference type="CDD" id="cd19943">
    <property type="entry name" value="NirB_Fer2_BFD-like_1"/>
    <property type="match status" value="1"/>
</dbReference>
<evidence type="ECO:0000256" key="10">
    <source>
        <dbReference type="ARBA" id="ARBA00022723"/>
    </source>
</evidence>
<feature type="domain" description="Rieske" evidence="23">
    <location>
        <begin position="1009"/>
        <end position="1115"/>
    </location>
</feature>
<evidence type="ECO:0000313" key="24">
    <source>
        <dbReference type="EMBL" id="KAJ3562978.1"/>
    </source>
</evidence>
<protein>
    <recommendedName>
        <fullName evidence="20">Nitrite reductase [NAD(P)H]</fullName>
        <ecNumber evidence="19">1.7.1.4</ecNumber>
    </recommendedName>
</protein>
<keyword evidence="13" id="KW-0408">Iron</keyword>
<dbReference type="GO" id="GO:0005506">
    <property type="term" value="F:iron ion binding"/>
    <property type="evidence" value="ECO:0007669"/>
    <property type="project" value="InterPro"/>
</dbReference>
<dbReference type="Gene3D" id="3.30.413.10">
    <property type="entry name" value="Sulfite Reductase Hemoprotein, domain 1"/>
    <property type="match status" value="1"/>
</dbReference>
<dbReference type="InterPro" id="IPR036188">
    <property type="entry name" value="FAD/NAD-bd_sf"/>
</dbReference>
<evidence type="ECO:0000256" key="17">
    <source>
        <dbReference type="ARBA" id="ARBA00050114"/>
    </source>
</evidence>
<keyword evidence="22" id="KW-1133">Transmembrane helix</keyword>
<comment type="catalytic activity">
    <reaction evidence="17">
        <text>NH4(+) + 3 NAD(+) + 2 H2O = nitrite + 3 NADH + 5 H(+)</text>
        <dbReference type="Rhea" id="RHEA:24628"/>
        <dbReference type="ChEBI" id="CHEBI:15377"/>
        <dbReference type="ChEBI" id="CHEBI:15378"/>
        <dbReference type="ChEBI" id="CHEBI:16301"/>
        <dbReference type="ChEBI" id="CHEBI:28938"/>
        <dbReference type="ChEBI" id="CHEBI:57540"/>
        <dbReference type="ChEBI" id="CHEBI:57945"/>
        <dbReference type="EC" id="1.7.1.4"/>
    </reaction>
</comment>
<dbReference type="Proteomes" id="UP001213000">
    <property type="component" value="Unassembled WGS sequence"/>
</dbReference>
<dbReference type="Pfam" id="PF13806">
    <property type="entry name" value="Rieske_2"/>
    <property type="match status" value="1"/>
</dbReference>
<dbReference type="Pfam" id="PF00067">
    <property type="entry name" value="p450"/>
    <property type="match status" value="1"/>
</dbReference>
<comment type="cofactor">
    <cofactor evidence="3">
        <name>FAD</name>
        <dbReference type="ChEBI" id="CHEBI:57692"/>
    </cofactor>
</comment>
<dbReference type="InterPro" id="IPR023753">
    <property type="entry name" value="FAD/NAD-binding_dom"/>
</dbReference>
<dbReference type="EC" id="1.7.1.4" evidence="19"/>
<keyword evidence="22" id="KW-0472">Membrane</keyword>
<comment type="catalytic activity">
    <reaction evidence="18">
        <text>NH4(+) + 3 NADP(+) + 2 H2O = nitrite + 3 NADPH + 5 H(+)</text>
        <dbReference type="Rhea" id="RHEA:24632"/>
        <dbReference type="ChEBI" id="CHEBI:15377"/>
        <dbReference type="ChEBI" id="CHEBI:15378"/>
        <dbReference type="ChEBI" id="CHEBI:16301"/>
        <dbReference type="ChEBI" id="CHEBI:28938"/>
        <dbReference type="ChEBI" id="CHEBI:57783"/>
        <dbReference type="ChEBI" id="CHEBI:58349"/>
        <dbReference type="EC" id="1.7.1.4"/>
    </reaction>
</comment>
<dbReference type="InterPro" id="IPR006066">
    <property type="entry name" value="NO2/SO3_Rdtase_FeS/sirohaem_BS"/>
</dbReference>
<evidence type="ECO:0000256" key="18">
    <source>
        <dbReference type="ARBA" id="ARBA00051413"/>
    </source>
</evidence>
<keyword evidence="15" id="KW-0534">Nitrate assimilation</keyword>
<comment type="cofactor">
    <cofactor evidence="16">
        <name>[2Fe-2S] cluster</name>
        <dbReference type="ChEBI" id="CHEBI:190135"/>
    </cofactor>
</comment>
<evidence type="ECO:0000256" key="4">
    <source>
        <dbReference type="ARBA" id="ARBA00005096"/>
    </source>
</evidence>
<dbReference type="SUPFAM" id="SSF55124">
    <property type="entry name" value="Nitrite/Sulfite reductase N-terminal domain-like"/>
    <property type="match status" value="1"/>
</dbReference>
<dbReference type="Gene3D" id="1.10.10.1100">
    <property type="entry name" value="BFD-like [2Fe-2S]-binding domain"/>
    <property type="match status" value="1"/>
</dbReference>
<dbReference type="InterPro" id="IPR001128">
    <property type="entry name" value="Cyt_P450"/>
</dbReference>
<feature type="transmembrane region" description="Helical" evidence="22">
    <location>
        <begin position="1256"/>
        <end position="1276"/>
    </location>
</feature>
<evidence type="ECO:0000256" key="6">
    <source>
        <dbReference type="ARBA" id="ARBA00022485"/>
    </source>
</evidence>
<keyword evidence="9" id="KW-0001">2Fe-2S</keyword>
<dbReference type="EMBL" id="JANIEX010000809">
    <property type="protein sequence ID" value="KAJ3562978.1"/>
    <property type="molecule type" value="Genomic_DNA"/>
</dbReference>
<comment type="caution">
    <text evidence="24">The sequence shown here is derived from an EMBL/GenBank/DDBJ whole genome shotgun (WGS) entry which is preliminary data.</text>
</comment>
<dbReference type="PRINTS" id="PR00397">
    <property type="entry name" value="SIROHAEM"/>
</dbReference>
<evidence type="ECO:0000256" key="22">
    <source>
        <dbReference type="SAM" id="Phobius"/>
    </source>
</evidence>
<keyword evidence="6" id="KW-0004">4Fe-4S</keyword>
<evidence type="ECO:0000259" key="23">
    <source>
        <dbReference type="PROSITE" id="PS51296"/>
    </source>
</evidence>
<dbReference type="GO" id="GO:0020037">
    <property type="term" value="F:heme binding"/>
    <property type="evidence" value="ECO:0007669"/>
    <property type="project" value="InterPro"/>
</dbReference>
<dbReference type="PANTHER" id="PTHR43809">
    <property type="entry name" value="NITRITE REDUCTASE (NADH) LARGE SUBUNIT"/>
    <property type="match status" value="1"/>
</dbReference>
<dbReference type="InterPro" id="IPR052034">
    <property type="entry name" value="NasD-like"/>
</dbReference>
<dbReference type="InterPro" id="IPR017941">
    <property type="entry name" value="Rieske_2Fe-2S"/>
</dbReference>
<evidence type="ECO:0000256" key="20">
    <source>
        <dbReference type="ARBA" id="ARBA00070300"/>
    </source>
</evidence>
<dbReference type="PANTHER" id="PTHR43809:SF1">
    <property type="entry name" value="NITRITE REDUCTASE (NADH) LARGE SUBUNIT"/>
    <property type="match status" value="1"/>
</dbReference>
<dbReference type="InterPro" id="IPR005117">
    <property type="entry name" value="NiRdtase/SiRdtase_haem-b_fer"/>
</dbReference>
<keyword evidence="22" id="KW-0812">Transmembrane</keyword>
<sequence>MKTLISIFPDAWKWQLQSQFMALPHPVVTHRSLTEPPSSRNFSLNDSARMAPNAALAEADVPLPSSGPNTQNTSVPCSFKTEADICPPGREVIFVCGLGMVGIAFIEKLLNLDEKHKYFILTCGEEMHFAYNRVGLTEYFEHRNVENLYLNPPSWYAEQQPDRFRYHLSETVTSLSPEQHLVHTNKGRSFSYDKCILATGSTASLPPYTSPAKVAKTRGVFVYRNISDLDAIISYADHDNVKHAVVVGGGLLGLEAAKAVHDLETSAQDISHAGEMVLNKIEALGVQVLTNCSPSEELTRDVEDGSGDQVFTGFRLRDGSTHYADMVIYAIGIQPRDELARTCGIECHPKGGVVVGSDLQTSAPDVYAIGECANWKGNYYGLIAPGIEMADILSFNLTQTESHAPRVMNTPDLSTKLKLMGVDVASFGDFFADKRLSIKPQLATEVDDSDTRPSVAKSSVEIAMVNGSTDEAQVPRLAESVTPPRRRAGRRADEPIKCLVYNDPFSSTYKKYIFTADGKHLLGGMMIGDTSDFVKLVAIVKKKKSLEVPPSQFIIGAKKEEDGNDLDDDAQICSCHNVLKGDIVKCIKAGECTTMGDLKKKTKVGTGCGGCMPLVTSLFNAEMKKAGHALSNNLCPHFAMSRADLFNIIKVKKLRTFEEVMNEVGASQDLIGCEICKPTIGSILSSLYNEHIMKPEHHQNQDTNDRFLANIQRNGTFSVVPRIAAGEITPEGLIAIGQVAKKYNLYTKITGGQRIDMFGAMKDDLPAIWEELNNAGFESGHAYGKSLRTVKSCVGSTWCRYGVGDSVGLAVQLEKRYRGVRSPHKFKGGISGCVRECAEAQGKDFGIIATDKGWNIFVGGNGGANPRHAELLAKDVPPSKVIRIIDRFLAYYIMTADRLQRTARWIENMDGGIEKLRKVIIEDQLGICAELDAIMDNLVSTYEDEWANVVKDPTKRRQFRQFINTPERRQQSELIDERGQKRPADWPRSSAPLKFRPEQIQTPKDQWTWQTVAKKEDMVLSEQGTTSVAVKYGDTQLAIYHVPKKGFYATQQMCPHRRAFVLDHGIIGDTPNGGLYISCPLHKRNFTLADGQGLGDSDYSILAFEARESESGGEVQVLLPPKEDIDAVLGTEKWLIRQAESEALGLNAATQVQMVGMIETVADVASNGCSGASCNDRRLEWLKLPPLKEQVDRAQDDSCSVLNYRVRPDAARRPLHLLAMFDLVGPGLAPAILFSIFGFVYVYIRVRTYVNYPGHLPRLGGTGVIGFLVTALRYTMNAEEVIREGKAKYGVQPFAVPTLAGPVFLLRPEFLDKVRSSTDQVLNEPMTVDDDLQLPYTMDEHQLRNPYQATVLRTDVNRALPSYIPEMLEESILAIENNFHGRFEVPVFDTMTHLIARVSNRLVFGLGLCRNEEFLRAIVRFAETVPLMAPFSILTRALITKGRRSVTYFILSRVLGGKREPLRHILPYLQNHFDNQKPLSDTTTLVAEHLIKSAPPQENLLGLATRLLNINFGSIHTSQALFEIALLDHEAMNSMRKEVQEALDSEGGWTKGALLKFRKIDSALREVGRVYGLMHFALPRYTMVEFDLGNGQVVPPGYKVAIDMQAVHFNPDIYPDPKRCDLFRFSDLRENDGTDAKYGFATVDSHMELKMMLAHIILNYDISYPEGITTRPKNLLFDGAIIPDPKTKLIFTKRVQQPSVAH</sequence>
<dbReference type="Gene3D" id="2.102.10.10">
    <property type="entry name" value="Rieske [2Fe-2S] iron-sulphur domain"/>
    <property type="match status" value="1"/>
</dbReference>
<evidence type="ECO:0000256" key="16">
    <source>
        <dbReference type="ARBA" id="ARBA00034078"/>
    </source>
</evidence>
<dbReference type="Pfam" id="PF04324">
    <property type="entry name" value="Fer2_BFD"/>
    <property type="match status" value="1"/>
</dbReference>
<dbReference type="InterPro" id="IPR041854">
    <property type="entry name" value="BFD-like_2Fe2S-bd_dom_sf"/>
</dbReference>
<dbReference type="Pfam" id="PF01077">
    <property type="entry name" value="NIR_SIR"/>
    <property type="match status" value="1"/>
</dbReference>
<keyword evidence="10" id="KW-0479">Metal-binding</keyword>
<feature type="compositionally biased region" description="Basic and acidic residues" evidence="21">
    <location>
        <begin position="969"/>
        <end position="985"/>
    </location>
</feature>
<keyword evidence="11" id="KW-0274">FAD</keyword>
<dbReference type="SUPFAM" id="SSF56014">
    <property type="entry name" value="Nitrite and sulphite reductase 4Fe-4S domain-like"/>
    <property type="match status" value="1"/>
</dbReference>
<evidence type="ECO:0000256" key="2">
    <source>
        <dbReference type="ARBA" id="ARBA00001966"/>
    </source>
</evidence>
<name>A0AAD5VLD9_9AGAR</name>
<dbReference type="Pfam" id="PF03460">
    <property type="entry name" value="NIR_SIR_ferr"/>
    <property type="match status" value="1"/>
</dbReference>
<dbReference type="FunFam" id="3.30.413.10:FF:000007">
    <property type="entry name" value="Nitrite reductase [NAD(P)H] large subunit"/>
    <property type="match status" value="1"/>
</dbReference>
<dbReference type="InterPro" id="IPR006067">
    <property type="entry name" value="NO2/SO3_Rdtase_4Fe4S_dom"/>
</dbReference>
<dbReference type="Gene3D" id="1.10.630.10">
    <property type="entry name" value="Cytochrome P450"/>
    <property type="match status" value="1"/>
</dbReference>
<comment type="similarity">
    <text evidence="5">Belongs to the nitrite and sulfite reductase 4Fe-4S domain family.</text>
</comment>
<evidence type="ECO:0000256" key="1">
    <source>
        <dbReference type="ARBA" id="ARBA00001929"/>
    </source>
</evidence>
<reference evidence="24" key="1">
    <citation type="submission" date="2022-07" db="EMBL/GenBank/DDBJ databases">
        <title>Genome Sequence of Leucocoprinus birnbaumii.</title>
        <authorList>
            <person name="Buettner E."/>
        </authorList>
    </citation>
    <scope>NUCLEOTIDE SEQUENCE</scope>
    <source>
        <strain evidence="24">VT141</strain>
    </source>
</reference>
<accession>A0AAD5VLD9</accession>
<dbReference type="PRINTS" id="PR00368">
    <property type="entry name" value="FADPNR"/>
</dbReference>
<dbReference type="Gene3D" id="3.50.50.60">
    <property type="entry name" value="FAD/NAD(P)-binding domain"/>
    <property type="match status" value="2"/>
</dbReference>
<keyword evidence="7" id="KW-0349">Heme</keyword>
<dbReference type="GO" id="GO:0016705">
    <property type="term" value="F:oxidoreductase activity, acting on paired donors, with incorporation or reduction of molecular oxygen"/>
    <property type="evidence" value="ECO:0007669"/>
    <property type="project" value="InterPro"/>
</dbReference>
<evidence type="ECO:0000256" key="5">
    <source>
        <dbReference type="ARBA" id="ARBA00010429"/>
    </source>
</evidence>
<evidence type="ECO:0000256" key="7">
    <source>
        <dbReference type="ARBA" id="ARBA00022617"/>
    </source>
</evidence>
<dbReference type="GO" id="GO:0051537">
    <property type="term" value="F:2 iron, 2 sulfur cluster binding"/>
    <property type="evidence" value="ECO:0007669"/>
    <property type="project" value="UniProtKB-KW"/>
</dbReference>
<keyword evidence="25" id="KW-1185">Reference proteome</keyword>
<dbReference type="PROSITE" id="PS51296">
    <property type="entry name" value="RIESKE"/>
    <property type="match status" value="1"/>
</dbReference>
<keyword evidence="14" id="KW-0411">Iron-sulfur</keyword>
<dbReference type="GO" id="GO:0051539">
    <property type="term" value="F:4 iron, 4 sulfur cluster binding"/>
    <property type="evidence" value="ECO:0007669"/>
    <property type="project" value="UniProtKB-KW"/>
</dbReference>
<evidence type="ECO:0000256" key="14">
    <source>
        <dbReference type="ARBA" id="ARBA00023014"/>
    </source>
</evidence>
<dbReference type="InterPro" id="IPR045854">
    <property type="entry name" value="NO2/SO3_Rdtase_4Fe4S_sf"/>
</dbReference>
<evidence type="ECO:0000256" key="15">
    <source>
        <dbReference type="ARBA" id="ARBA00023063"/>
    </source>
</evidence>
<comment type="cofactor">
    <cofactor evidence="2">
        <name>[4Fe-4S] cluster</name>
        <dbReference type="ChEBI" id="CHEBI:49883"/>
    </cofactor>
</comment>
<evidence type="ECO:0000256" key="13">
    <source>
        <dbReference type="ARBA" id="ARBA00023004"/>
    </source>
</evidence>
<evidence type="ECO:0000256" key="12">
    <source>
        <dbReference type="ARBA" id="ARBA00023002"/>
    </source>
</evidence>
<dbReference type="NCBIfam" id="TIGR02378">
    <property type="entry name" value="nirD_assim_sml"/>
    <property type="match status" value="1"/>
</dbReference>
<dbReference type="InterPro" id="IPR007419">
    <property type="entry name" value="BFD-like_2Fe2S-bd_dom"/>
</dbReference>
<evidence type="ECO:0000256" key="19">
    <source>
        <dbReference type="ARBA" id="ARBA00066907"/>
    </source>
</evidence>
<dbReference type="Pfam" id="PF07992">
    <property type="entry name" value="Pyr_redox_2"/>
    <property type="match status" value="1"/>
</dbReference>
<evidence type="ECO:0000256" key="21">
    <source>
        <dbReference type="SAM" id="MobiDB-lite"/>
    </source>
</evidence>
<evidence type="ECO:0000256" key="3">
    <source>
        <dbReference type="ARBA" id="ARBA00001974"/>
    </source>
</evidence>
<evidence type="ECO:0000256" key="9">
    <source>
        <dbReference type="ARBA" id="ARBA00022714"/>
    </source>
</evidence>
<dbReference type="GO" id="GO:0008942">
    <property type="term" value="F:nitrite reductase [NAD(P)H] activity"/>
    <property type="evidence" value="ECO:0007669"/>
    <property type="project" value="UniProtKB-EC"/>
</dbReference>
<evidence type="ECO:0000313" key="25">
    <source>
        <dbReference type="Proteomes" id="UP001213000"/>
    </source>
</evidence>
<dbReference type="CDD" id="cd11041">
    <property type="entry name" value="CYP503A1-like"/>
    <property type="match status" value="1"/>
</dbReference>
<dbReference type="SUPFAM" id="SSF51905">
    <property type="entry name" value="FAD/NAD(P)-binding domain"/>
    <property type="match status" value="1"/>
</dbReference>
<feature type="region of interest" description="Disordered" evidence="21">
    <location>
        <begin position="969"/>
        <end position="991"/>
    </location>
</feature>
<proteinExistence type="inferred from homology"/>
<evidence type="ECO:0000256" key="11">
    <source>
        <dbReference type="ARBA" id="ARBA00022827"/>
    </source>
</evidence>
<dbReference type="InterPro" id="IPR036396">
    <property type="entry name" value="Cyt_P450_sf"/>
</dbReference>
<dbReference type="CDD" id="cd03529">
    <property type="entry name" value="Rieske_NirD"/>
    <property type="match status" value="1"/>
</dbReference>
<dbReference type="FunFam" id="1.10.10.1100:FF:000002">
    <property type="entry name" value="Nitrite reductase large subunit"/>
    <property type="match status" value="1"/>
</dbReference>
<dbReference type="GO" id="GO:0015980">
    <property type="term" value="P:energy derivation by oxidation of organic compounds"/>
    <property type="evidence" value="ECO:0007669"/>
    <property type="project" value="UniProtKB-ARBA"/>
</dbReference>
<dbReference type="PROSITE" id="PS00365">
    <property type="entry name" value="NIR_SIR"/>
    <property type="match status" value="1"/>
</dbReference>
<dbReference type="GO" id="GO:0042128">
    <property type="term" value="P:nitrate assimilation"/>
    <property type="evidence" value="ECO:0007669"/>
    <property type="project" value="UniProtKB-KW"/>
</dbReference>
<dbReference type="InterPro" id="IPR036136">
    <property type="entry name" value="Nit/Sulf_reduc_fer-like_dom_sf"/>
</dbReference>
<feature type="transmembrane region" description="Helical" evidence="22">
    <location>
        <begin position="1223"/>
        <end position="1244"/>
    </location>
</feature>
<dbReference type="SUPFAM" id="SSF48264">
    <property type="entry name" value="Cytochrome P450"/>
    <property type="match status" value="1"/>
</dbReference>
<dbReference type="GO" id="GO:0004497">
    <property type="term" value="F:monooxygenase activity"/>
    <property type="evidence" value="ECO:0007669"/>
    <property type="project" value="InterPro"/>
</dbReference>
<dbReference type="CDD" id="cd19944">
    <property type="entry name" value="NirB_Fer2_BFD-like_2"/>
    <property type="match status" value="1"/>
</dbReference>